<dbReference type="PANTHER" id="PTHR15427">
    <property type="entry name" value="EMILIN ELASTIN MICROFIBRIL INTERFACE-LOCATED PROTEIN ELASTIN MICROFIBRIL INTERFACER"/>
    <property type="match status" value="1"/>
</dbReference>
<proteinExistence type="predicted"/>
<evidence type="ECO:0000256" key="2">
    <source>
        <dbReference type="ARBA" id="ARBA00022525"/>
    </source>
</evidence>
<sequence>AMSLTAHIGIFLTVMLSYPTTLLVESYYEDQCIKCCRGLRGQEGSSGLPSPNGEREHFGHTTVKGEKGDKGEMGLRGLPGEKGDIGPAGPKGSRGKKGTKGECGLPGPAGDKGDMGLKGPIGKQSQGARGPKGDQPSRIAFTVTRSEPLGPVPQKTPVTFDKIHLNLGDSFDVYSSHFICKVNGTYLFTVHMLSMENHTAYGWIMLNNDHQMAFHGDAQARHGTGSNTIILRLSRDDHVWVQLNENSAVLNHFSSFSGHILFED</sequence>
<protein>
    <recommendedName>
        <fullName evidence="7">C1q domain-containing protein</fullName>
    </recommendedName>
</protein>
<feature type="signal peptide" evidence="6">
    <location>
        <begin position="1"/>
        <end position="17"/>
    </location>
</feature>
<dbReference type="PROSITE" id="PS50871">
    <property type="entry name" value="C1Q"/>
    <property type="match status" value="1"/>
</dbReference>
<dbReference type="PANTHER" id="PTHR15427:SF52">
    <property type="entry name" value="C1Q DOMAIN-CONTAINING PROTEIN"/>
    <property type="match status" value="1"/>
</dbReference>
<feature type="domain" description="C1q" evidence="7">
    <location>
        <begin position="134"/>
        <end position="264"/>
    </location>
</feature>
<dbReference type="InterPro" id="IPR001073">
    <property type="entry name" value="C1q_dom"/>
</dbReference>
<comment type="caution">
    <text evidence="8">The sequence shown here is derived from an EMBL/GenBank/DDBJ whole genome shotgun (WGS) entry which is preliminary data.</text>
</comment>
<evidence type="ECO:0000256" key="6">
    <source>
        <dbReference type="SAM" id="SignalP"/>
    </source>
</evidence>
<dbReference type="Proteomes" id="UP000678393">
    <property type="component" value="Unassembled WGS sequence"/>
</dbReference>
<dbReference type="SMART" id="SM00110">
    <property type="entry name" value="C1Q"/>
    <property type="match status" value="1"/>
</dbReference>
<keyword evidence="3 6" id="KW-0732">Signal</keyword>
<keyword evidence="9" id="KW-1185">Reference proteome</keyword>
<evidence type="ECO:0000313" key="8">
    <source>
        <dbReference type="EMBL" id="CAG5130783.1"/>
    </source>
</evidence>
<evidence type="ECO:0000256" key="5">
    <source>
        <dbReference type="SAM" id="MobiDB-lite"/>
    </source>
</evidence>
<dbReference type="InterPro" id="IPR008983">
    <property type="entry name" value="Tumour_necrosis_fac-like_dom"/>
</dbReference>
<keyword evidence="2" id="KW-0964">Secreted</keyword>
<name>A0A8S3ZMN4_9EUPU</name>
<feature type="compositionally biased region" description="Basic and acidic residues" evidence="5">
    <location>
        <begin position="53"/>
        <end position="84"/>
    </location>
</feature>
<gene>
    <name evidence="8" type="ORF">CUNI_LOCUS16341</name>
</gene>
<reference evidence="8" key="1">
    <citation type="submission" date="2021-04" db="EMBL/GenBank/DDBJ databases">
        <authorList>
            <consortium name="Molecular Ecology Group"/>
        </authorList>
    </citation>
    <scope>NUCLEOTIDE SEQUENCE</scope>
</reference>
<evidence type="ECO:0000259" key="7">
    <source>
        <dbReference type="PROSITE" id="PS50871"/>
    </source>
</evidence>
<comment type="subcellular location">
    <subcellularLocation>
        <location evidence="1">Secreted</location>
    </subcellularLocation>
</comment>
<dbReference type="Gene3D" id="2.60.120.40">
    <property type="match status" value="1"/>
</dbReference>
<dbReference type="InterPro" id="IPR008160">
    <property type="entry name" value="Collagen"/>
</dbReference>
<evidence type="ECO:0000313" key="9">
    <source>
        <dbReference type="Proteomes" id="UP000678393"/>
    </source>
</evidence>
<organism evidence="8 9">
    <name type="scientific">Candidula unifasciata</name>
    <dbReference type="NCBI Taxonomy" id="100452"/>
    <lineage>
        <taxon>Eukaryota</taxon>
        <taxon>Metazoa</taxon>
        <taxon>Spiralia</taxon>
        <taxon>Lophotrochozoa</taxon>
        <taxon>Mollusca</taxon>
        <taxon>Gastropoda</taxon>
        <taxon>Heterobranchia</taxon>
        <taxon>Euthyneura</taxon>
        <taxon>Panpulmonata</taxon>
        <taxon>Eupulmonata</taxon>
        <taxon>Stylommatophora</taxon>
        <taxon>Helicina</taxon>
        <taxon>Helicoidea</taxon>
        <taxon>Geomitridae</taxon>
        <taxon>Candidula</taxon>
    </lineage>
</organism>
<evidence type="ECO:0000256" key="3">
    <source>
        <dbReference type="ARBA" id="ARBA00022729"/>
    </source>
</evidence>
<dbReference type="GO" id="GO:0005576">
    <property type="term" value="C:extracellular region"/>
    <property type="evidence" value="ECO:0007669"/>
    <property type="project" value="UniProtKB-SubCell"/>
</dbReference>
<dbReference type="AlphaFoldDB" id="A0A8S3ZMN4"/>
<dbReference type="EMBL" id="CAJHNH020004250">
    <property type="protein sequence ID" value="CAG5130783.1"/>
    <property type="molecule type" value="Genomic_DNA"/>
</dbReference>
<evidence type="ECO:0000256" key="1">
    <source>
        <dbReference type="ARBA" id="ARBA00004613"/>
    </source>
</evidence>
<keyword evidence="4" id="KW-0176">Collagen</keyword>
<feature type="non-terminal residue" evidence="8">
    <location>
        <position position="1"/>
    </location>
</feature>
<dbReference type="PRINTS" id="PR00007">
    <property type="entry name" value="COMPLEMNTC1Q"/>
</dbReference>
<dbReference type="SUPFAM" id="SSF49842">
    <property type="entry name" value="TNF-like"/>
    <property type="match status" value="1"/>
</dbReference>
<dbReference type="Pfam" id="PF01391">
    <property type="entry name" value="Collagen"/>
    <property type="match status" value="1"/>
</dbReference>
<dbReference type="InterPro" id="IPR050392">
    <property type="entry name" value="Collagen/C1q_domain"/>
</dbReference>
<feature type="region of interest" description="Disordered" evidence="5">
    <location>
        <begin position="43"/>
        <end position="137"/>
    </location>
</feature>
<accession>A0A8S3ZMN4</accession>
<feature type="chain" id="PRO_5035763020" description="C1q domain-containing protein" evidence="6">
    <location>
        <begin position="18"/>
        <end position="264"/>
    </location>
</feature>
<dbReference type="OrthoDB" id="6144194at2759"/>
<evidence type="ECO:0000256" key="4">
    <source>
        <dbReference type="ARBA" id="ARBA00023119"/>
    </source>
</evidence>
<dbReference type="Pfam" id="PF00386">
    <property type="entry name" value="C1q"/>
    <property type="match status" value="1"/>
</dbReference>